<dbReference type="Proteomes" id="UP000702544">
    <property type="component" value="Unassembled WGS sequence"/>
</dbReference>
<name>A0AAE4ZAY3_9BACT</name>
<sequence length="151" mass="15884">MSTRVALVMLLVMAIPAAAQQMTLEQVLDNYHEAAGGLEAWESVGSMKITGTMSLRPGMEVPFAGERFGPPLVALSVGMGSGIFPGHYECEKGPSPGAAAQTGRRGSIRADPAAVNTQLSHGYSVVGVWPESHRWQVAPSGARVRTQPPDS</sequence>
<keyword evidence="1" id="KW-0732">Signal</keyword>
<accession>A0AAE4ZAY3</accession>
<protein>
    <submittedName>
        <fullName evidence="2">Uncharacterized protein</fullName>
    </submittedName>
</protein>
<evidence type="ECO:0000313" key="2">
    <source>
        <dbReference type="EMBL" id="NIR75882.1"/>
    </source>
</evidence>
<organism evidence="2 3">
    <name type="scientific">Candidatus Kutchimonas denitrificans</name>
    <dbReference type="NCBI Taxonomy" id="3056748"/>
    <lineage>
        <taxon>Bacteria</taxon>
        <taxon>Pseudomonadati</taxon>
        <taxon>Gemmatimonadota</taxon>
        <taxon>Gemmatimonadia</taxon>
        <taxon>Candidatus Palauibacterales</taxon>
        <taxon>Candidatus Palauibacteraceae</taxon>
        <taxon>Candidatus Kutchimonas</taxon>
    </lineage>
</organism>
<feature type="signal peptide" evidence="1">
    <location>
        <begin position="1"/>
        <end position="19"/>
    </location>
</feature>
<dbReference type="EMBL" id="JAACAK010000098">
    <property type="protein sequence ID" value="NIR75882.1"/>
    <property type="molecule type" value="Genomic_DNA"/>
</dbReference>
<evidence type="ECO:0000313" key="3">
    <source>
        <dbReference type="Proteomes" id="UP000702544"/>
    </source>
</evidence>
<evidence type="ECO:0000256" key="1">
    <source>
        <dbReference type="SAM" id="SignalP"/>
    </source>
</evidence>
<feature type="chain" id="PRO_5041983753" evidence="1">
    <location>
        <begin position="20"/>
        <end position="151"/>
    </location>
</feature>
<dbReference type="AlphaFoldDB" id="A0AAE4ZAY3"/>
<comment type="caution">
    <text evidence="2">The sequence shown here is derived from an EMBL/GenBank/DDBJ whole genome shotgun (WGS) entry which is preliminary data.</text>
</comment>
<gene>
    <name evidence="2" type="ORF">GWO12_12340</name>
</gene>
<proteinExistence type="predicted"/>
<reference evidence="2 3" key="1">
    <citation type="submission" date="2020-01" db="EMBL/GenBank/DDBJ databases">
        <title>Genomes assembled from Gulf of Kutch pelagic sediment metagenomes.</title>
        <authorList>
            <person name="Chandrashekar M."/>
            <person name="Mahajan M.S."/>
            <person name="Dave K.J."/>
            <person name="Vatsa P."/>
            <person name="Nathani N.M."/>
        </authorList>
    </citation>
    <scope>NUCLEOTIDE SEQUENCE [LARGE SCALE GENOMIC DNA]</scope>
    <source>
        <strain evidence="2">KS3-K002</strain>
    </source>
</reference>